<dbReference type="AlphaFoldDB" id="A0A075LJ99"/>
<dbReference type="EMBL" id="CP008876">
    <property type="protein sequence ID" value="AIF66002.1"/>
    <property type="molecule type" value="Genomic_DNA"/>
</dbReference>
<dbReference type="SUPFAM" id="SSF160240">
    <property type="entry name" value="Cation efflux protein cytoplasmic domain-like"/>
    <property type="match status" value="1"/>
</dbReference>
<dbReference type="Pfam" id="PF01545">
    <property type="entry name" value="Cation_efflux"/>
    <property type="match status" value="1"/>
</dbReference>
<dbReference type="EMBL" id="FOCD01000001">
    <property type="protein sequence ID" value="SEM91750.1"/>
    <property type="molecule type" value="Genomic_DNA"/>
</dbReference>
<dbReference type="NCBIfam" id="TIGR01297">
    <property type="entry name" value="CDF"/>
    <property type="match status" value="1"/>
</dbReference>
<dbReference type="Proteomes" id="UP000199735">
    <property type="component" value="Unassembled WGS sequence"/>
</dbReference>
<sequence length="286" mass="31765">MGQYDNLKAGEKGALLSIAAYLLLSFIKLLVAYIGDSDALLADGLNNTTDVVASVAVLIGLRISRKPPDTDHRYGHFRAETIASLVAAFIMISVGLHVLFDTLERLMEPDYVQPDMLTGWTALGAAFVMMLVYRYNYALAKRIQSPALMAAAQDNRSDGMVSIGAFVGIFGAQFGFYWLDPLAGFVVGILICKTAWDIFYDATYSLTDGYDVDRLLKIRHSILEDKDVLEVVEIKARLHGNQSLVDVIIRVDASLNVKESHAITERLEKLLIKKHDIFHTFIHIEP</sequence>
<feature type="domain" description="Cation efflux protein cytoplasmic" evidence="9">
    <location>
        <begin position="217"/>
        <end position="286"/>
    </location>
</feature>
<comment type="subcellular location">
    <subcellularLocation>
        <location evidence="1">Membrane</location>
        <topology evidence="1">Multi-pass membrane protein</topology>
    </subcellularLocation>
</comment>
<keyword evidence="5 7" id="KW-1133">Transmembrane helix</keyword>
<comment type="similarity">
    <text evidence="2">Belongs to the cation diffusion facilitator (CDF) transporter (TC 2.A.4) family.</text>
</comment>
<dbReference type="GeneID" id="34221689"/>
<organism evidence="10 12">
    <name type="scientific">Terribacillus saccharophilus</name>
    <dbReference type="NCBI Taxonomy" id="361277"/>
    <lineage>
        <taxon>Bacteria</taxon>
        <taxon>Bacillati</taxon>
        <taxon>Bacillota</taxon>
        <taxon>Bacilli</taxon>
        <taxon>Bacillales</taxon>
        <taxon>Bacillaceae</taxon>
        <taxon>Terribacillus</taxon>
    </lineage>
</organism>
<dbReference type="PANTHER" id="PTHR43840:SF50">
    <property type="entry name" value="MANGANESE EFFLUX SYSTEM PROTEIN MNES"/>
    <property type="match status" value="1"/>
</dbReference>
<evidence type="ECO:0000256" key="4">
    <source>
        <dbReference type="ARBA" id="ARBA00022692"/>
    </source>
</evidence>
<dbReference type="Gene3D" id="1.20.1510.10">
    <property type="entry name" value="Cation efflux protein transmembrane domain"/>
    <property type="match status" value="1"/>
</dbReference>
<feature type="transmembrane region" description="Helical" evidence="7">
    <location>
        <begin position="82"/>
        <end position="100"/>
    </location>
</feature>
<feature type="transmembrane region" description="Helical" evidence="7">
    <location>
        <begin position="120"/>
        <end position="139"/>
    </location>
</feature>
<evidence type="ECO:0000256" key="6">
    <source>
        <dbReference type="ARBA" id="ARBA00023136"/>
    </source>
</evidence>
<gene>
    <name evidence="10" type="ORF">GZ22_04725</name>
    <name evidence="11" type="ORF">SAMN04489762_1397</name>
</gene>
<feature type="transmembrane region" description="Helical" evidence="7">
    <location>
        <begin position="160"/>
        <end position="179"/>
    </location>
</feature>
<dbReference type="RefSeq" id="WP_038559182.1">
    <property type="nucleotide sequence ID" value="NZ_CP008876.1"/>
</dbReference>
<evidence type="ECO:0000256" key="1">
    <source>
        <dbReference type="ARBA" id="ARBA00004141"/>
    </source>
</evidence>
<dbReference type="Pfam" id="PF16916">
    <property type="entry name" value="ZT_dimer"/>
    <property type="match status" value="1"/>
</dbReference>
<evidence type="ECO:0000313" key="12">
    <source>
        <dbReference type="Proteomes" id="UP000027980"/>
    </source>
</evidence>
<dbReference type="InterPro" id="IPR002524">
    <property type="entry name" value="Cation_efflux"/>
</dbReference>
<keyword evidence="3" id="KW-0813">Transport</keyword>
<dbReference type="SUPFAM" id="SSF161111">
    <property type="entry name" value="Cation efflux protein transmembrane domain-like"/>
    <property type="match status" value="1"/>
</dbReference>
<dbReference type="GO" id="GO:0008324">
    <property type="term" value="F:monoatomic cation transmembrane transporter activity"/>
    <property type="evidence" value="ECO:0007669"/>
    <property type="project" value="InterPro"/>
</dbReference>
<keyword evidence="6 7" id="KW-0472">Membrane</keyword>
<feature type="domain" description="Cation efflux protein transmembrane" evidence="8">
    <location>
        <begin position="15"/>
        <end position="206"/>
    </location>
</feature>
<evidence type="ECO:0000256" key="5">
    <source>
        <dbReference type="ARBA" id="ARBA00022989"/>
    </source>
</evidence>
<evidence type="ECO:0000313" key="11">
    <source>
        <dbReference type="EMBL" id="SEM91750.1"/>
    </source>
</evidence>
<dbReference type="HOGENOM" id="CLU_013430_3_5_9"/>
<dbReference type="KEGG" id="tap:GZ22_04725"/>
<evidence type="ECO:0000256" key="7">
    <source>
        <dbReference type="SAM" id="Phobius"/>
    </source>
</evidence>
<protein>
    <submittedName>
        <fullName evidence="10 11">Transporter</fullName>
    </submittedName>
</protein>
<dbReference type="PANTHER" id="PTHR43840">
    <property type="entry name" value="MITOCHONDRIAL METAL TRANSPORTER 1-RELATED"/>
    <property type="match status" value="1"/>
</dbReference>
<evidence type="ECO:0000256" key="3">
    <source>
        <dbReference type="ARBA" id="ARBA00022448"/>
    </source>
</evidence>
<dbReference type="InterPro" id="IPR036837">
    <property type="entry name" value="Cation_efflux_CTD_sf"/>
</dbReference>
<feature type="transmembrane region" description="Helical" evidence="7">
    <location>
        <begin position="12"/>
        <end position="34"/>
    </location>
</feature>
<reference evidence="10 12" key="1">
    <citation type="submission" date="2014-07" db="EMBL/GenBank/DDBJ databases">
        <title>Complete genome sequence of a moderately halophilic bacterium Terribacillus aidingensis MP602, isolated from Cryptomeria fortunei in Tianmu mountain in China.</title>
        <authorList>
            <person name="Wang Y."/>
            <person name="Lu P."/>
            <person name="Zhang L."/>
        </authorList>
    </citation>
    <scope>NUCLEOTIDE SEQUENCE [LARGE SCALE GENOMIC DNA]</scope>
    <source>
        <strain evidence="10 12">MP602</strain>
    </source>
</reference>
<feature type="transmembrane region" description="Helical" evidence="7">
    <location>
        <begin position="40"/>
        <end position="61"/>
    </location>
</feature>
<evidence type="ECO:0000256" key="2">
    <source>
        <dbReference type="ARBA" id="ARBA00008114"/>
    </source>
</evidence>
<evidence type="ECO:0000313" key="10">
    <source>
        <dbReference type="EMBL" id="AIF66002.1"/>
    </source>
</evidence>
<reference evidence="11 13" key="2">
    <citation type="submission" date="2016-10" db="EMBL/GenBank/DDBJ databases">
        <authorList>
            <person name="Varghese N."/>
            <person name="Submissions S."/>
        </authorList>
    </citation>
    <scope>NUCLEOTIDE SEQUENCE [LARGE SCALE GENOMIC DNA]</scope>
    <source>
        <strain evidence="11 13">DSM 21619</strain>
    </source>
</reference>
<dbReference type="Gene3D" id="3.30.70.1350">
    <property type="entry name" value="Cation efflux protein, cytoplasmic domain"/>
    <property type="match status" value="1"/>
</dbReference>
<dbReference type="InterPro" id="IPR027469">
    <property type="entry name" value="Cation_efflux_TMD_sf"/>
</dbReference>
<accession>A0A075LJ99</accession>
<dbReference type="FunFam" id="1.20.1510.10:FF:000006">
    <property type="entry name" value="Divalent cation efflux transporter"/>
    <property type="match status" value="1"/>
</dbReference>
<dbReference type="InterPro" id="IPR027470">
    <property type="entry name" value="Cation_efflux_CTD"/>
</dbReference>
<proteinExistence type="inferred from homology"/>
<accession>A0AAX2EE63</accession>
<name>A0A075LJ99_9BACI</name>
<dbReference type="OrthoDB" id="9806522at2"/>
<evidence type="ECO:0000259" key="8">
    <source>
        <dbReference type="Pfam" id="PF01545"/>
    </source>
</evidence>
<dbReference type="GO" id="GO:0016020">
    <property type="term" value="C:membrane"/>
    <property type="evidence" value="ECO:0007669"/>
    <property type="project" value="UniProtKB-SubCell"/>
</dbReference>
<dbReference type="InterPro" id="IPR050291">
    <property type="entry name" value="CDF_Transporter"/>
</dbReference>
<evidence type="ECO:0000259" key="9">
    <source>
        <dbReference type="Pfam" id="PF16916"/>
    </source>
</evidence>
<keyword evidence="4 7" id="KW-0812">Transmembrane</keyword>
<dbReference type="Proteomes" id="UP000027980">
    <property type="component" value="Chromosome"/>
</dbReference>
<dbReference type="InterPro" id="IPR058533">
    <property type="entry name" value="Cation_efflux_TM"/>
</dbReference>
<evidence type="ECO:0000313" key="13">
    <source>
        <dbReference type="Proteomes" id="UP000199735"/>
    </source>
</evidence>